<keyword evidence="5" id="KW-1133">Transmembrane helix</keyword>
<evidence type="ECO:0000313" key="8">
    <source>
        <dbReference type="Proteomes" id="UP000198287"/>
    </source>
</evidence>
<gene>
    <name evidence="7" type="ORF">Fcan01_20909</name>
</gene>
<dbReference type="SUPFAM" id="SSF53474">
    <property type="entry name" value="alpha/beta-Hydrolases"/>
    <property type="match status" value="1"/>
</dbReference>
<reference evidence="7 8" key="1">
    <citation type="submission" date="2015-12" db="EMBL/GenBank/DDBJ databases">
        <title>The genome of Folsomia candida.</title>
        <authorList>
            <person name="Faddeeva A."/>
            <person name="Derks M.F."/>
            <person name="Anvar Y."/>
            <person name="Smit S."/>
            <person name="Van Straalen N."/>
            <person name="Roelofs D."/>
        </authorList>
    </citation>
    <scope>NUCLEOTIDE SEQUENCE [LARGE SCALE GENOMIC DNA]</scope>
    <source>
        <strain evidence="7 8">VU population</strain>
        <tissue evidence="7">Whole body</tissue>
    </source>
</reference>
<comment type="caution">
    <text evidence="7">The sequence shown here is derived from an EMBL/GenBank/DDBJ whole genome shotgun (WGS) entry which is preliminary data.</text>
</comment>
<accession>A0A226DIW8</accession>
<dbReference type="GO" id="GO:0017171">
    <property type="term" value="F:serine hydrolase activity"/>
    <property type="evidence" value="ECO:0007669"/>
    <property type="project" value="TreeGrafter"/>
</dbReference>
<evidence type="ECO:0000256" key="2">
    <source>
        <dbReference type="ARBA" id="ARBA00010701"/>
    </source>
</evidence>
<evidence type="ECO:0000256" key="4">
    <source>
        <dbReference type="RuleBase" id="RU004262"/>
    </source>
</evidence>
<evidence type="ECO:0000259" key="6">
    <source>
        <dbReference type="Pfam" id="PF00151"/>
    </source>
</evidence>
<name>A0A226DIW8_FOLCA</name>
<feature type="transmembrane region" description="Helical" evidence="5">
    <location>
        <begin position="79"/>
        <end position="102"/>
    </location>
</feature>
<feature type="domain" description="Lipase" evidence="6">
    <location>
        <begin position="386"/>
        <end position="513"/>
    </location>
</feature>
<keyword evidence="3" id="KW-0964">Secreted</keyword>
<dbReference type="PANTHER" id="PTHR11610:SF173">
    <property type="entry name" value="LIPASE DOMAIN-CONTAINING PROTEIN-RELATED"/>
    <property type="match status" value="1"/>
</dbReference>
<comment type="similarity">
    <text evidence="2 4">Belongs to the AB hydrolase superfamily. Lipase family.</text>
</comment>
<evidence type="ECO:0000256" key="5">
    <source>
        <dbReference type="SAM" id="Phobius"/>
    </source>
</evidence>
<feature type="transmembrane region" description="Helical" evidence="5">
    <location>
        <begin position="6"/>
        <end position="26"/>
    </location>
</feature>
<evidence type="ECO:0000256" key="1">
    <source>
        <dbReference type="ARBA" id="ARBA00004613"/>
    </source>
</evidence>
<feature type="transmembrane region" description="Helical" evidence="5">
    <location>
        <begin position="38"/>
        <end position="59"/>
    </location>
</feature>
<keyword evidence="5" id="KW-0812">Transmembrane</keyword>
<evidence type="ECO:0000313" key="7">
    <source>
        <dbReference type="EMBL" id="OXA44521.1"/>
    </source>
</evidence>
<organism evidence="7 8">
    <name type="scientific">Folsomia candida</name>
    <name type="common">Springtail</name>
    <dbReference type="NCBI Taxonomy" id="158441"/>
    <lineage>
        <taxon>Eukaryota</taxon>
        <taxon>Metazoa</taxon>
        <taxon>Ecdysozoa</taxon>
        <taxon>Arthropoda</taxon>
        <taxon>Hexapoda</taxon>
        <taxon>Collembola</taxon>
        <taxon>Entomobryomorpha</taxon>
        <taxon>Isotomoidea</taxon>
        <taxon>Isotomidae</taxon>
        <taxon>Proisotominae</taxon>
        <taxon>Folsomia</taxon>
    </lineage>
</organism>
<dbReference type="EMBL" id="LNIX01000019">
    <property type="protein sequence ID" value="OXA44521.1"/>
    <property type="molecule type" value="Genomic_DNA"/>
</dbReference>
<feature type="transmembrane region" description="Helical" evidence="5">
    <location>
        <begin position="197"/>
        <end position="216"/>
    </location>
</feature>
<dbReference type="Gene3D" id="3.40.50.1820">
    <property type="entry name" value="alpha/beta hydrolase"/>
    <property type="match status" value="1"/>
</dbReference>
<dbReference type="Pfam" id="PF00151">
    <property type="entry name" value="Lipase"/>
    <property type="match status" value="1"/>
</dbReference>
<dbReference type="Proteomes" id="UP000198287">
    <property type="component" value="Unassembled WGS sequence"/>
</dbReference>
<evidence type="ECO:0000256" key="3">
    <source>
        <dbReference type="ARBA" id="ARBA00022525"/>
    </source>
</evidence>
<dbReference type="AlphaFoldDB" id="A0A226DIW8"/>
<dbReference type="InterPro" id="IPR013818">
    <property type="entry name" value="Lipase"/>
</dbReference>
<protein>
    <submittedName>
        <fullName evidence="7">Pancreatic lipase-related protein 3</fullName>
    </submittedName>
</protein>
<dbReference type="InterPro" id="IPR000734">
    <property type="entry name" value="TAG_lipase"/>
</dbReference>
<dbReference type="GO" id="GO:0016042">
    <property type="term" value="P:lipid catabolic process"/>
    <property type="evidence" value="ECO:0007669"/>
    <property type="project" value="TreeGrafter"/>
</dbReference>
<dbReference type="GO" id="GO:0005615">
    <property type="term" value="C:extracellular space"/>
    <property type="evidence" value="ECO:0007669"/>
    <property type="project" value="TreeGrafter"/>
</dbReference>
<keyword evidence="8" id="KW-1185">Reference proteome</keyword>
<comment type="subcellular location">
    <subcellularLocation>
        <location evidence="1">Secreted</location>
    </subcellularLocation>
</comment>
<sequence>MDIKNFITHCRPGAFFWTVYIFLFALSPVDNPFTIKTVATFVITFFCLYPSTSLYNNYFDKKPAPITDALWYGSHILDAIGFVLAHSYGGGFQYTVVIFAVTQRLYSHPSVRLKARPYASFLIWNFVEGYVTTIGIYNACNSSVDTWNPQAHAVALITTTALLGNWPLTQVYQHAEDACNGDVTLSMMLGVKASLQFAYGVLGLAGLMHFACFYAWIDNPLLVSGVFVVCFFPVAVALRRWKMKVEKDEEEANFANAMSCGNTGATSATFFYTWLLIYQKFNHVHQIFAIMKPYVFIVISLITNCPPCTNLLLPFEIGSNPDDIKFYLVKSTSFKQEIKYENQESLRSSFLKPGGLTIFLIHGYLAGKDLIFSERRFVFPLDFPIEYVLAIKNVSKAAKRISNFIAWLIYNNYLNLDRIHLIGGSLGAHLAGRVGTEIQEIMGGRKLPRITGLDPAGPLFNTHSELKIDKSDANFVDIYHSNAGLEGDTTLDGHVDFMLNGGRQQPGCNIVTDLVLDCSHILSLFFFPATFQKAYIGCQCSSRELDPINFQTCLAHCPNPVFAGVYASHTTRGEYQVNFPQLLS</sequence>
<feature type="transmembrane region" description="Helical" evidence="5">
    <location>
        <begin position="222"/>
        <end position="238"/>
    </location>
</feature>
<dbReference type="InterPro" id="IPR029058">
    <property type="entry name" value="AB_hydrolase_fold"/>
</dbReference>
<dbReference type="OrthoDB" id="199913at2759"/>
<dbReference type="PANTHER" id="PTHR11610">
    <property type="entry name" value="LIPASE"/>
    <property type="match status" value="1"/>
</dbReference>
<proteinExistence type="inferred from homology"/>
<keyword evidence="5" id="KW-0472">Membrane</keyword>
<dbReference type="GO" id="GO:0016298">
    <property type="term" value="F:lipase activity"/>
    <property type="evidence" value="ECO:0007669"/>
    <property type="project" value="InterPro"/>
</dbReference>